<protein>
    <recommendedName>
        <fullName evidence="2">DUF4403 family protein</fullName>
    </recommendedName>
</protein>
<dbReference type="EMBL" id="LAZR01003789">
    <property type="protein sequence ID" value="KKN14726.1"/>
    <property type="molecule type" value="Genomic_DNA"/>
</dbReference>
<evidence type="ECO:0000313" key="1">
    <source>
        <dbReference type="EMBL" id="KKN14726.1"/>
    </source>
</evidence>
<accession>A0A0F9QNL5</accession>
<dbReference type="InterPro" id="IPR025515">
    <property type="entry name" value="DUF4403"/>
</dbReference>
<comment type="caution">
    <text evidence="1">The sequence shown here is derived from an EMBL/GenBank/DDBJ whole genome shotgun (WGS) entry which is preliminary data.</text>
</comment>
<evidence type="ECO:0008006" key="2">
    <source>
        <dbReference type="Google" id="ProtNLM"/>
    </source>
</evidence>
<proteinExistence type="predicted"/>
<gene>
    <name evidence="1" type="ORF">LCGC14_0993250</name>
</gene>
<dbReference type="AlphaFoldDB" id="A0A0F9QNL5"/>
<reference evidence="1" key="1">
    <citation type="journal article" date="2015" name="Nature">
        <title>Complex archaea that bridge the gap between prokaryotes and eukaryotes.</title>
        <authorList>
            <person name="Spang A."/>
            <person name="Saw J.H."/>
            <person name="Jorgensen S.L."/>
            <person name="Zaremba-Niedzwiedzka K."/>
            <person name="Martijn J."/>
            <person name="Lind A.E."/>
            <person name="van Eijk R."/>
            <person name="Schleper C."/>
            <person name="Guy L."/>
            <person name="Ettema T.J."/>
        </authorList>
    </citation>
    <scope>NUCLEOTIDE SEQUENCE</scope>
</reference>
<sequence length="202" mass="22631">MQTQNINLTVPIKICYPVLQQVLETKLIGMEVGTEERKRGKILSVGLAPSPLADYHVVFELQLELARKLLWAKQIPMLIHCSLDFDPESGKLSVGTFKIDSKSRNFVLNRAFEFLANRVYYRKILDKASINLDELIAAKVSILNEKLLSGIAASKGMLFNGTMNTIALTKIEPGPEHFVVYARFKGEVEVTLSSLPEMDFTS</sequence>
<name>A0A0F9QNL5_9ZZZZ</name>
<organism evidence="1">
    <name type="scientific">marine sediment metagenome</name>
    <dbReference type="NCBI Taxonomy" id="412755"/>
    <lineage>
        <taxon>unclassified sequences</taxon>
        <taxon>metagenomes</taxon>
        <taxon>ecological metagenomes</taxon>
    </lineage>
</organism>
<dbReference type="Pfam" id="PF14356">
    <property type="entry name" value="DUF4403"/>
    <property type="match status" value="1"/>
</dbReference>